<dbReference type="GO" id="GO:0005886">
    <property type="term" value="C:plasma membrane"/>
    <property type="evidence" value="ECO:0007669"/>
    <property type="project" value="TreeGrafter"/>
</dbReference>
<keyword evidence="5 6" id="KW-0472">Membrane</keyword>
<dbReference type="PANTHER" id="PTHR23501">
    <property type="entry name" value="MAJOR FACILITATOR SUPERFAMILY"/>
    <property type="match status" value="1"/>
</dbReference>
<dbReference type="InterPro" id="IPR036259">
    <property type="entry name" value="MFS_trans_sf"/>
</dbReference>
<evidence type="ECO:0000313" key="7">
    <source>
        <dbReference type="EMBL" id="EOO00837.1"/>
    </source>
</evidence>
<dbReference type="eggNOG" id="KOG0254">
    <property type="taxonomic scope" value="Eukaryota"/>
</dbReference>
<dbReference type="OrthoDB" id="10021397at2759"/>
<dbReference type="PANTHER" id="PTHR23501:SF49">
    <property type="entry name" value="MAJOR FACILITATOR SUPERFAMILY (MFS) PROFILE DOMAIN-CONTAINING PROTEIN"/>
    <property type="match status" value="1"/>
</dbReference>
<evidence type="ECO:0000313" key="8">
    <source>
        <dbReference type="Proteomes" id="UP000014074"/>
    </source>
</evidence>
<dbReference type="FunFam" id="1.20.1250.20:FF:000196">
    <property type="entry name" value="MFS toxin efflux pump (AflT)"/>
    <property type="match status" value="1"/>
</dbReference>
<dbReference type="GeneID" id="19324154"/>
<feature type="transmembrane region" description="Helical" evidence="6">
    <location>
        <begin position="135"/>
        <end position="158"/>
    </location>
</feature>
<evidence type="ECO:0000256" key="4">
    <source>
        <dbReference type="ARBA" id="ARBA00022989"/>
    </source>
</evidence>
<keyword evidence="4 6" id="KW-1133">Transmembrane helix</keyword>
<accession>R8BNC6</accession>
<dbReference type="Gene3D" id="1.20.1250.20">
    <property type="entry name" value="MFS general substrate transporter like domains"/>
    <property type="match status" value="1"/>
</dbReference>
<feature type="transmembrane region" description="Helical" evidence="6">
    <location>
        <begin position="94"/>
        <end position="115"/>
    </location>
</feature>
<evidence type="ECO:0000256" key="6">
    <source>
        <dbReference type="SAM" id="Phobius"/>
    </source>
</evidence>
<feature type="transmembrane region" description="Helical" evidence="6">
    <location>
        <begin position="26"/>
        <end position="43"/>
    </location>
</feature>
<evidence type="ECO:0000256" key="3">
    <source>
        <dbReference type="ARBA" id="ARBA00022692"/>
    </source>
</evidence>
<feature type="transmembrane region" description="Helical" evidence="6">
    <location>
        <begin position="293"/>
        <end position="317"/>
    </location>
</feature>
<protein>
    <submittedName>
        <fullName evidence="7">Putative major facilitator superfamily transporter protein</fullName>
    </submittedName>
</protein>
<dbReference type="Proteomes" id="UP000014074">
    <property type="component" value="Unassembled WGS sequence"/>
</dbReference>
<dbReference type="RefSeq" id="XP_007914537.1">
    <property type="nucleotide sequence ID" value="XM_007916346.1"/>
</dbReference>
<dbReference type="GO" id="GO:0022857">
    <property type="term" value="F:transmembrane transporter activity"/>
    <property type="evidence" value="ECO:0007669"/>
    <property type="project" value="TreeGrafter"/>
</dbReference>
<gene>
    <name evidence="7" type="ORF">UCRPA7_3773</name>
</gene>
<keyword evidence="8" id="KW-1185">Reference proteome</keyword>
<evidence type="ECO:0000256" key="5">
    <source>
        <dbReference type="ARBA" id="ARBA00023136"/>
    </source>
</evidence>
<reference evidence="8" key="1">
    <citation type="journal article" date="2013" name="Genome Announc.">
        <title>Draft genome sequence of the ascomycete Phaeoacremonium aleophilum strain UCR-PA7, a causal agent of the esca disease complex in grapevines.</title>
        <authorList>
            <person name="Blanco-Ulate B."/>
            <person name="Rolshausen P."/>
            <person name="Cantu D."/>
        </authorList>
    </citation>
    <scope>NUCLEOTIDE SEQUENCE [LARGE SCALE GENOMIC DNA]</scope>
    <source>
        <strain evidence="8">UCR-PA7</strain>
    </source>
</reference>
<keyword evidence="3 6" id="KW-0812">Transmembrane</keyword>
<comment type="subcellular location">
    <subcellularLocation>
        <location evidence="1">Membrane</location>
        <topology evidence="1">Multi-pass membrane protein</topology>
    </subcellularLocation>
</comment>
<organism evidence="7 8">
    <name type="scientific">Phaeoacremonium minimum (strain UCR-PA7)</name>
    <name type="common">Esca disease fungus</name>
    <name type="synonym">Togninia minima</name>
    <dbReference type="NCBI Taxonomy" id="1286976"/>
    <lineage>
        <taxon>Eukaryota</taxon>
        <taxon>Fungi</taxon>
        <taxon>Dikarya</taxon>
        <taxon>Ascomycota</taxon>
        <taxon>Pezizomycotina</taxon>
        <taxon>Sordariomycetes</taxon>
        <taxon>Sordariomycetidae</taxon>
        <taxon>Togniniales</taxon>
        <taxon>Togniniaceae</taxon>
        <taxon>Phaeoacremonium</taxon>
    </lineage>
</organism>
<feature type="transmembrane region" description="Helical" evidence="6">
    <location>
        <begin position="55"/>
        <end position="74"/>
    </location>
</feature>
<dbReference type="EMBL" id="KB933061">
    <property type="protein sequence ID" value="EOO00837.1"/>
    <property type="molecule type" value="Genomic_DNA"/>
</dbReference>
<evidence type="ECO:0000256" key="2">
    <source>
        <dbReference type="ARBA" id="ARBA00022448"/>
    </source>
</evidence>
<name>R8BNC6_PHAM7</name>
<dbReference type="AlphaFoldDB" id="R8BNC6"/>
<dbReference type="KEGG" id="tmn:UCRPA7_3773"/>
<evidence type="ECO:0000256" key="1">
    <source>
        <dbReference type="ARBA" id="ARBA00004141"/>
    </source>
</evidence>
<keyword evidence="2" id="KW-0813">Transport</keyword>
<dbReference type="SUPFAM" id="SSF103473">
    <property type="entry name" value="MFS general substrate transporter"/>
    <property type="match status" value="1"/>
</dbReference>
<proteinExistence type="predicted"/>
<sequence>MILFFRPKAHAHVSRTFLDRVFDLDMIGNAIILGASVMLFLALEYTTIGHSWGSALIIGLLCGFGVAAVLFVAWQWWKQDGALIPPSIATQRTVAASCAMAFTTYGALLVITYFLPIWFQAIRDDSAIRSGINMIPFFVVNAFFSLLAGVFVSVIGYYTPPAIVGSALGTAGCGVLTLLSQETSTVQWVGYEILVSAGFGLSIQQGFTAVQAALGADDMAVGTAAVVASQSLGGAVFLSVGNSVFQSQLQKASDADALPGVDIQEVINAGAASFRTVVSADQLPALLEVYNRALQLVLTVAIPLGGLALVACCCMEWRSVKIKQTK</sequence>
<dbReference type="HOGENOM" id="CLU_000960_8_0_1"/>